<dbReference type="Pfam" id="PF07963">
    <property type="entry name" value="N_methyl"/>
    <property type="match status" value="1"/>
</dbReference>
<protein>
    <recommendedName>
        <fullName evidence="4">Type II secretion system protein GspG C-terminal domain-containing protein</fullName>
    </recommendedName>
</protein>
<feature type="transmembrane region" description="Helical" evidence="1">
    <location>
        <begin position="12"/>
        <end position="31"/>
    </location>
</feature>
<name>A0A1F7WCA0_9BACT</name>
<dbReference type="InterPro" id="IPR045584">
    <property type="entry name" value="Pilin-like"/>
</dbReference>
<keyword evidence="1" id="KW-0812">Transmembrane</keyword>
<dbReference type="InterPro" id="IPR012902">
    <property type="entry name" value="N_methyl_site"/>
</dbReference>
<dbReference type="SUPFAM" id="SSF54523">
    <property type="entry name" value="Pili subunits"/>
    <property type="match status" value="1"/>
</dbReference>
<accession>A0A1F7WCA0</accession>
<dbReference type="Gene3D" id="3.30.700.10">
    <property type="entry name" value="Glycoprotein, Type 4 Pilin"/>
    <property type="match status" value="1"/>
</dbReference>
<dbReference type="STRING" id="1802424.A2480_04240"/>
<keyword evidence="1" id="KW-1133">Transmembrane helix</keyword>
<dbReference type="Proteomes" id="UP000176988">
    <property type="component" value="Unassembled WGS sequence"/>
</dbReference>
<keyword evidence="1" id="KW-0472">Membrane</keyword>
<dbReference type="AlphaFoldDB" id="A0A1F7WCA0"/>
<dbReference type="EMBL" id="MGFG01000032">
    <property type="protein sequence ID" value="OGM00433.1"/>
    <property type="molecule type" value="Genomic_DNA"/>
</dbReference>
<comment type="caution">
    <text evidence="2">The sequence shown here is derived from an EMBL/GenBank/DDBJ whole genome shotgun (WGS) entry which is preliminary data.</text>
</comment>
<organism evidence="2 3">
    <name type="scientific">Candidatus Uhrbacteria bacterium RIFOXYC2_FULL_47_19</name>
    <dbReference type="NCBI Taxonomy" id="1802424"/>
    <lineage>
        <taxon>Bacteria</taxon>
        <taxon>Candidatus Uhriibacteriota</taxon>
    </lineage>
</organism>
<evidence type="ECO:0000256" key="1">
    <source>
        <dbReference type="SAM" id="Phobius"/>
    </source>
</evidence>
<dbReference type="NCBIfam" id="TIGR02532">
    <property type="entry name" value="IV_pilin_GFxxxE"/>
    <property type="match status" value="1"/>
</dbReference>
<evidence type="ECO:0000313" key="2">
    <source>
        <dbReference type="EMBL" id="OGM00433.1"/>
    </source>
</evidence>
<evidence type="ECO:0000313" key="3">
    <source>
        <dbReference type="Proteomes" id="UP000176988"/>
    </source>
</evidence>
<evidence type="ECO:0008006" key="4">
    <source>
        <dbReference type="Google" id="ProtNLM"/>
    </source>
</evidence>
<reference evidence="2 3" key="1">
    <citation type="journal article" date="2016" name="Nat. Commun.">
        <title>Thousands of microbial genomes shed light on interconnected biogeochemical processes in an aquifer system.</title>
        <authorList>
            <person name="Anantharaman K."/>
            <person name="Brown C.T."/>
            <person name="Hug L.A."/>
            <person name="Sharon I."/>
            <person name="Castelle C.J."/>
            <person name="Probst A.J."/>
            <person name="Thomas B.C."/>
            <person name="Singh A."/>
            <person name="Wilkins M.J."/>
            <person name="Karaoz U."/>
            <person name="Brodie E.L."/>
            <person name="Williams K.H."/>
            <person name="Hubbard S.S."/>
            <person name="Banfield J.F."/>
        </authorList>
    </citation>
    <scope>NUCLEOTIDE SEQUENCE [LARGE SCALE GENOMIC DNA]</scope>
</reference>
<proteinExistence type="predicted"/>
<sequence>MRSQQRGFTLTELLVFIAIVGILGAVVFVTIDPLSRFQDSRDSHRSADINAILLAIKTNQIESGSFLPTISRLPVDSVFMIGTASAGCDDQNAVCDTAVTSDASCVDLSELVSGGYLESVPVSPDGLGNWTAVVTGYTLSISTDGTLTVRACESENTSEIKSLK</sequence>
<gene>
    <name evidence="2" type="ORF">A2480_04240</name>
</gene>